<feature type="signal peptide" evidence="4">
    <location>
        <begin position="1"/>
        <end position="19"/>
    </location>
</feature>
<evidence type="ECO:0000256" key="1">
    <source>
        <dbReference type="ARBA" id="ARBA00022729"/>
    </source>
</evidence>
<organism evidence="6 7">
    <name type="scientific">Acrobeloides nanus</name>
    <dbReference type="NCBI Taxonomy" id="290746"/>
    <lineage>
        <taxon>Eukaryota</taxon>
        <taxon>Metazoa</taxon>
        <taxon>Ecdysozoa</taxon>
        <taxon>Nematoda</taxon>
        <taxon>Chromadorea</taxon>
        <taxon>Rhabditida</taxon>
        <taxon>Tylenchina</taxon>
        <taxon>Cephalobomorpha</taxon>
        <taxon>Cephaloboidea</taxon>
        <taxon>Cephalobidae</taxon>
        <taxon>Acrobeloides</taxon>
    </lineage>
</organism>
<evidence type="ECO:0000259" key="5">
    <source>
        <dbReference type="PROSITE" id="PS51670"/>
    </source>
</evidence>
<evidence type="ECO:0000313" key="7">
    <source>
        <dbReference type="WBParaSite" id="ACRNAN_scaffold1838.g19684.t1"/>
    </source>
</evidence>
<dbReference type="FunFam" id="1.10.10.1940:FF:000002">
    <property type="entry name" value="PHAryngeal gland Toxin-related"/>
    <property type="match status" value="1"/>
</dbReference>
<evidence type="ECO:0000256" key="3">
    <source>
        <dbReference type="PROSITE-ProRule" id="PRU01005"/>
    </source>
</evidence>
<dbReference type="PANTHER" id="PTHR46219">
    <property type="entry name" value="PROTEIN CBG11138"/>
    <property type="match status" value="1"/>
</dbReference>
<evidence type="ECO:0000256" key="2">
    <source>
        <dbReference type="ARBA" id="ARBA00023157"/>
    </source>
</evidence>
<dbReference type="PROSITE" id="PS51670">
    <property type="entry name" value="SHKT"/>
    <property type="match status" value="1"/>
</dbReference>
<comment type="caution">
    <text evidence="3">Lacks conserved residue(s) required for the propagation of feature annotation.</text>
</comment>
<dbReference type="WBParaSite" id="ACRNAN_scaffold1838.g19684.t1">
    <property type="protein sequence ID" value="ACRNAN_scaffold1838.g19684.t1"/>
    <property type="gene ID" value="ACRNAN_scaffold1838.g19684"/>
</dbReference>
<dbReference type="PANTHER" id="PTHR46219:SF5">
    <property type="entry name" value="SHKT DOMAIN-CONTAINING PROTEIN"/>
    <property type="match status" value="1"/>
</dbReference>
<evidence type="ECO:0000313" key="6">
    <source>
        <dbReference type="Proteomes" id="UP000887540"/>
    </source>
</evidence>
<feature type="domain" description="ShKT" evidence="5">
    <location>
        <begin position="29"/>
        <end position="69"/>
    </location>
</feature>
<dbReference type="Gene3D" id="1.10.10.1940">
    <property type="match status" value="1"/>
</dbReference>
<dbReference type="Proteomes" id="UP000887540">
    <property type="component" value="Unplaced"/>
</dbReference>
<protein>
    <submittedName>
        <fullName evidence="7">ShKT domain-containing protein</fullName>
    </submittedName>
</protein>
<keyword evidence="6" id="KW-1185">Reference proteome</keyword>
<name>A0A914D4L9_9BILA</name>
<accession>A0A914D4L9</accession>
<dbReference type="InterPro" id="IPR003582">
    <property type="entry name" value="ShKT_dom"/>
</dbReference>
<keyword evidence="2" id="KW-1015">Disulfide bond</keyword>
<keyword evidence="1 4" id="KW-0732">Signal</keyword>
<dbReference type="Pfam" id="PF01549">
    <property type="entry name" value="ShK"/>
    <property type="match status" value="1"/>
</dbReference>
<sequence>MYTFALLLLLGLGNFLVAGQDPAQNAAPCVDKTNPSTGKSDCYSLAYLCDQDAYRPIMTQQCPKTCGRCSS</sequence>
<proteinExistence type="predicted"/>
<reference evidence="7" key="1">
    <citation type="submission" date="2022-11" db="UniProtKB">
        <authorList>
            <consortium name="WormBaseParasite"/>
        </authorList>
    </citation>
    <scope>IDENTIFICATION</scope>
</reference>
<feature type="chain" id="PRO_5036950825" evidence="4">
    <location>
        <begin position="20"/>
        <end position="71"/>
    </location>
</feature>
<dbReference type="AlphaFoldDB" id="A0A914D4L9"/>
<evidence type="ECO:0000256" key="4">
    <source>
        <dbReference type="SAM" id="SignalP"/>
    </source>
</evidence>
<dbReference type="SMART" id="SM00254">
    <property type="entry name" value="ShKT"/>
    <property type="match status" value="1"/>
</dbReference>